<sequence length="66" mass="6892">FAFLHAAIVARLKRTSCAAIVRRGSTADSVTPQLTVLPLSRSGLDPFNVLTPAVVSMIAGSILANK</sequence>
<accession>A0A699XH60</accession>
<comment type="caution">
    <text evidence="1">The sequence shown here is derived from an EMBL/GenBank/DDBJ whole genome shotgun (WGS) entry which is preliminary data.</text>
</comment>
<proteinExistence type="predicted"/>
<feature type="non-terminal residue" evidence="1">
    <location>
        <position position="66"/>
    </location>
</feature>
<feature type="non-terminal residue" evidence="1">
    <location>
        <position position="1"/>
    </location>
</feature>
<name>A0A699XH60_TANCI</name>
<protein>
    <submittedName>
        <fullName evidence="1">Uncharacterized protein</fullName>
    </submittedName>
</protein>
<gene>
    <name evidence="1" type="ORF">Tci_930956</name>
</gene>
<evidence type="ECO:0000313" key="1">
    <source>
        <dbReference type="EMBL" id="GFD58987.1"/>
    </source>
</evidence>
<organism evidence="1">
    <name type="scientific">Tanacetum cinerariifolium</name>
    <name type="common">Dalmatian daisy</name>
    <name type="synonym">Chrysanthemum cinerariifolium</name>
    <dbReference type="NCBI Taxonomy" id="118510"/>
    <lineage>
        <taxon>Eukaryota</taxon>
        <taxon>Viridiplantae</taxon>
        <taxon>Streptophyta</taxon>
        <taxon>Embryophyta</taxon>
        <taxon>Tracheophyta</taxon>
        <taxon>Spermatophyta</taxon>
        <taxon>Magnoliopsida</taxon>
        <taxon>eudicotyledons</taxon>
        <taxon>Gunneridae</taxon>
        <taxon>Pentapetalae</taxon>
        <taxon>asterids</taxon>
        <taxon>campanulids</taxon>
        <taxon>Asterales</taxon>
        <taxon>Asteraceae</taxon>
        <taxon>Asteroideae</taxon>
        <taxon>Anthemideae</taxon>
        <taxon>Anthemidinae</taxon>
        <taxon>Tanacetum</taxon>
    </lineage>
</organism>
<dbReference type="EMBL" id="BKCJ011859891">
    <property type="protein sequence ID" value="GFD58987.1"/>
    <property type="molecule type" value="Genomic_DNA"/>
</dbReference>
<dbReference type="AlphaFoldDB" id="A0A699XH60"/>
<reference evidence="1" key="1">
    <citation type="journal article" date="2019" name="Sci. Rep.">
        <title>Draft genome of Tanacetum cinerariifolium, the natural source of mosquito coil.</title>
        <authorList>
            <person name="Yamashiro T."/>
            <person name="Shiraishi A."/>
            <person name="Satake H."/>
            <person name="Nakayama K."/>
        </authorList>
    </citation>
    <scope>NUCLEOTIDE SEQUENCE</scope>
</reference>